<dbReference type="Pfam" id="PF02909">
    <property type="entry name" value="TetR_C_1"/>
    <property type="match status" value="1"/>
</dbReference>
<dbReference type="SUPFAM" id="SSF48498">
    <property type="entry name" value="Tetracyclin repressor-like, C-terminal domain"/>
    <property type="match status" value="1"/>
</dbReference>
<keyword evidence="3" id="KW-0804">Transcription</keyword>
<feature type="DNA-binding region" description="H-T-H motif" evidence="4">
    <location>
        <begin position="25"/>
        <end position="44"/>
    </location>
</feature>
<dbReference type="Gene3D" id="1.10.357.10">
    <property type="entry name" value="Tetracycline Repressor, domain 2"/>
    <property type="match status" value="1"/>
</dbReference>
<dbReference type="InterPro" id="IPR004111">
    <property type="entry name" value="Repressor_TetR_C"/>
</dbReference>
<dbReference type="EMBL" id="FTNT01000012">
    <property type="protein sequence ID" value="SIS20298.1"/>
    <property type="molecule type" value="Genomic_DNA"/>
</dbReference>
<dbReference type="GO" id="GO:0045892">
    <property type="term" value="P:negative regulation of DNA-templated transcription"/>
    <property type="evidence" value="ECO:0007669"/>
    <property type="project" value="InterPro"/>
</dbReference>
<dbReference type="InterPro" id="IPR050109">
    <property type="entry name" value="HTH-type_TetR-like_transc_reg"/>
</dbReference>
<evidence type="ECO:0000256" key="4">
    <source>
        <dbReference type="PROSITE-ProRule" id="PRU00335"/>
    </source>
</evidence>
<accession>A0A1N7H6K4</accession>
<dbReference type="InterPro" id="IPR001647">
    <property type="entry name" value="HTH_TetR"/>
</dbReference>
<dbReference type="AlphaFoldDB" id="A0A1N7H6K4"/>
<dbReference type="GO" id="GO:0000976">
    <property type="term" value="F:transcription cis-regulatory region binding"/>
    <property type="evidence" value="ECO:0007669"/>
    <property type="project" value="TreeGrafter"/>
</dbReference>
<reference evidence="6 7" key="1">
    <citation type="submission" date="2017-01" db="EMBL/GenBank/DDBJ databases">
        <authorList>
            <person name="Mah S.A."/>
            <person name="Swanson W.J."/>
            <person name="Moy G.W."/>
            <person name="Vacquier V.D."/>
        </authorList>
    </citation>
    <scope>NUCLEOTIDE SEQUENCE [LARGE SCALE GENOMIC DNA]</scope>
    <source>
        <strain evidence="6 7">CPCC 203464</strain>
    </source>
</reference>
<evidence type="ECO:0000313" key="7">
    <source>
        <dbReference type="Proteomes" id="UP000186218"/>
    </source>
</evidence>
<dbReference type="PANTHER" id="PTHR30055">
    <property type="entry name" value="HTH-TYPE TRANSCRIPTIONAL REGULATOR RUTR"/>
    <property type="match status" value="1"/>
</dbReference>
<evidence type="ECO:0000259" key="5">
    <source>
        <dbReference type="PROSITE" id="PS50977"/>
    </source>
</evidence>
<dbReference type="Pfam" id="PF00440">
    <property type="entry name" value="TetR_N"/>
    <property type="match status" value="1"/>
</dbReference>
<gene>
    <name evidence="6" type="ORF">SAMN05445060_3582</name>
</gene>
<evidence type="ECO:0000256" key="3">
    <source>
        <dbReference type="ARBA" id="ARBA00023163"/>
    </source>
</evidence>
<dbReference type="SUPFAM" id="SSF46689">
    <property type="entry name" value="Homeodomain-like"/>
    <property type="match status" value="1"/>
</dbReference>
<dbReference type="InterPro" id="IPR009057">
    <property type="entry name" value="Homeodomain-like_sf"/>
</dbReference>
<dbReference type="Gene3D" id="1.10.10.60">
    <property type="entry name" value="Homeodomain-like"/>
    <property type="match status" value="1"/>
</dbReference>
<protein>
    <submittedName>
        <fullName evidence="6">Transcriptional regulator, TetR family</fullName>
    </submittedName>
</protein>
<dbReference type="PROSITE" id="PS50977">
    <property type="entry name" value="HTH_TETR_2"/>
    <property type="match status" value="1"/>
</dbReference>
<dbReference type="PANTHER" id="PTHR30055:SF151">
    <property type="entry name" value="TRANSCRIPTIONAL REGULATORY PROTEIN"/>
    <property type="match status" value="1"/>
</dbReference>
<dbReference type="InterPro" id="IPR036271">
    <property type="entry name" value="Tet_transcr_reg_TetR-rel_C_sf"/>
</dbReference>
<sequence length="191" mass="20483">MPNSRDDVLDAARAILDRYSLADLSMRRLAGELGVRPNALYWHFPNKQSLLAALADRILDDVVSPPATDPWDTQVIALVSEMRRVLLAVTDSAELVSASWASGLSAMTVAGEITTAVSRGGLGVRDARAVTTAACQLVIGLTFEQQTRAQMERLGVSGPSGRDFDEEFADGLAVVVDGARERSGERARRSA</sequence>
<proteinExistence type="predicted"/>
<evidence type="ECO:0000256" key="1">
    <source>
        <dbReference type="ARBA" id="ARBA00023015"/>
    </source>
</evidence>
<dbReference type="RefSeq" id="WP_076482341.1">
    <property type="nucleotide sequence ID" value="NZ_FTNT01000012.1"/>
</dbReference>
<evidence type="ECO:0000313" key="6">
    <source>
        <dbReference type="EMBL" id="SIS20298.1"/>
    </source>
</evidence>
<dbReference type="Proteomes" id="UP000186218">
    <property type="component" value="Unassembled WGS sequence"/>
</dbReference>
<dbReference type="STRING" id="1344003.SAMN05445060_3582"/>
<feature type="domain" description="HTH tetR-type" evidence="5">
    <location>
        <begin position="2"/>
        <end position="62"/>
    </location>
</feature>
<evidence type="ECO:0000256" key="2">
    <source>
        <dbReference type="ARBA" id="ARBA00023125"/>
    </source>
</evidence>
<keyword evidence="7" id="KW-1185">Reference proteome</keyword>
<keyword evidence="2 4" id="KW-0238">DNA-binding</keyword>
<name>A0A1N7H6K4_9NOCA</name>
<dbReference type="PRINTS" id="PR00455">
    <property type="entry name" value="HTHTETR"/>
</dbReference>
<dbReference type="GO" id="GO:0003700">
    <property type="term" value="F:DNA-binding transcription factor activity"/>
    <property type="evidence" value="ECO:0007669"/>
    <property type="project" value="TreeGrafter"/>
</dbReference>
<organism evidence="6 7">
    <name type="scientific">Williamsia sterculiae</name>
    <dbReference type="NCBI Taxonomy" id="1344003"/>
    <lineage>
        <taxon>Bacteria</taxon>
        <taxon>Bacillati</taxon>
        <taxon>Actinomycetota</taxon>
        <taxon>Actinomycetes</taxon>
        <taxon>Mycobacteriales</taxon>
        <taxon>Nocardiaceae</taxon>
        <taxon>Williamsia</taxon>
    </lineage>
</organism>
<keyword evidence="1" id="KW-0805">Transcription regulation</keyword>